<evidence type="ECO:0000313" key="1">
    <source>
        <dbReference type="EMBL" id="KII70994.1"/>
    </source>
</evidence>
<accession>A0A0C2IZQ0</accession>
<dbReference type="Proteomes" id="UP000031668">
    <property type="component" value="Unassembled WGS sequence"/>
</dbReference>
<dbReference type="EMBL" id="JWZT01001886">
    <property type="protein sequence ID" value="KII70994.1"/>
    <property type="molecule type" value="Genomic_DNA"/>
</dbReference>
<comment type="caution">
    <text evidence="1">The sequence shown here is derived from an EMBL/GenBank/DDBJ whole genome shotgun (WGS) entry which is preliminary data.</text>
</comment>
<gene>
    <name evidence="1" type="ORF">RF11_13146</name>
</gene>
<dbReference type="AlphaFoldDB" id="A0A0C2IZQ0"/>
<organism evidence="1 2">
    <name type="scientific">Thelohanellus kitauei</name>
    <name type="common">Myxosporean</name>
    <dbReference type="NCBI Taxonomy" id="669202"/>
    <lineage>
        <taxon>Eukaryota</taxon>
        <taxon>Metazoa</taxon>
        <taxon>Cnidaria</taxon>
        <taxon>Myxozoa</taxon>
        <taxon>Myxosporea</taxon>
        <taxon>Bivalvulida</taxon>
        <taxon>Platysporina</taxon>
        <taxon>Myxobolidae</taxon>
        <taxon>Thelohanellus</taxon>
    </lineage>
</organism>
<sequence>MNVKPQDLDVKYVLVSDFKIFKDRVLVMQPIDLSTCLWTTTSTPFHFVRKTCYSEPTGGSMESNIRIDKGFEGQMYMNLISIGNKLTTHRTTDDGRYWDIPVKFDFQLYDAQGVPKYLDFIDIQYEKLEDGLQPFLNTNGGYSWNPTPQSASRVIVLNYETAILLINRDLSAINYSFDIGTTSFNLHPKDDVCVVDPLSKIVEEPCKCEKGTHRDIAQLGTHNRIYVSQITLNMDHFGKQQTYESDTIVDMVYDPLSHVLIFLNDRLNLKILSLHTNYEYVVSDSTLAEISGVSHFVVYDDHLYFLSKGQLLYRNLKQNNIDVLLIKNATFKNLKLHRESFKGNCCDIEITNILARTSTDEVSCGCPPTMIRVDKTCICPKDDLHCKRWKSLT</sequence>
<name>A0A0C2IZQ0_THEKT</name>
<protein>
    <submittedName>
        <fullName evidence="1">Uncharacterized protein</fullName>
    </submittedName>
</protein>
<proteinExistence type="predicted"/>
<dbReference type="OrthoDB" id="443634at2759"/>
<reference evidence="1 2" key="1">
    <citation type="journal article" date="2014" name="Genome Biol. Evol.">
        <title>The genome of the myxosporean Thelohanellus kitauei shows adaptations to nutrient acquisition within its fish host.</title>
        <authorList>
            <person name="Yang Y."/>
            <person name="Xiong J."/>
            <person name="Zhou Z."/>
            <person name="Huo F."/>
            <person name="Miao W."/>
            <person name="Ran C."/>
            <person name="Liu Y."/>
            <person name="Zhang J."/>
            <person name="Feng J."/>
            <person name="Wang M."/>
            <person name="Wang M."/>
            <person name="Wang L."/>
            <person name="Yao B."/>
        </authorList>
    </citation>
    <scope>NUCLEOTIDE SEQUENCE [LARGE SCALE GENOMIC DNA]</scope>
    <source>
        <strain evidence="1">Wuqing</strain>
    </source>
</reference>
<evidence type="ECO:0000313" key="2">
    <source>
        <dbReference type="Proteomes" id="UP000031668"/>
    </source>
</evidence>
<keyword evidence="2" id="KW-1185">Reference proteome</keyword>